<sequence length="1470" mass="151921">GDGQRTLVEACTDGDVPTVRRLLDEGRSVHETTEEGESLLSLACSAGYYELAQVLLAMRANVEDRGIKGDCTPLMEGASAGHVEIVKLLIAHNADVNAQSSSGNTPLMYACAGGHTDVVKVLLHHDANVEDHNENGHTPLMEAASAGHVEVAKILLEKGAGINTHSNEFKESALTLACYKGHLEMVKFLLDAGADQEHKTDEMHTALMEASMDGHVEVARLLLDSGAQVNMPADSFESPLTLAACGGHTDLALLLLERGANIEEVNDEGYTPLMEAAREGHEEMVTLLLAHGADINAQTEETQETALTLACCGGFRDVADLLIKAGADLELGASTPLMEAAQEGHRDLVEYLIDAGANVNAQTSTGDTALTYACENGHTDVADLLLQAGANLEHESEGGRTPLMKACRAGHLCTVQFLIVKGGDVNKTTTNNDHTPLSLACAGGHVPVVELLLVHGADPHHKLKDNSTMLMEASRGGHTKVVQLLIDFPSSISHLLPVVAPPHPSVTGGSTGATGDLTSGPLLEGDPPHLTMGLTVVPGSDPQTPLVLNATQPIFNDIARLGDGGLPGGSTTVTGTQASVTKVNRSKTNRKPATTSVLPTTMTPGLTSPIVATTGDKTSTSEAQTAKATSANNATNSDYVLLTPTSPTSPPPANQEEASAKLRPCDRLDQYVDNLVRKAEQPHQNREEQILQKQQILEELQRVERELQGKVIPFGGNYDSPRSTSSSSSCNSTGITTSSSISVVGNICNMSGTSITTLASGSTNSNTSNVINAGSTSLAAPLVYPPASLHTHVPIATHTVETQTGFLPGTGWASLPPGVVMSELPPVVSLYGGAASAAQLPISLPAEGAQVPSSMFPGGSCPQETAGYSASSVYHTPASPPSLPTHNISSSGPATGNVPVSERPKMIPSKKADKKKLQLQQQKQQPVSQQQHNTQQQMMVQRSQAVQQLQLQPVQLSHGVDGSYSCPASGLGSQPLLVPGGTVTSLPPPPPPGVLHPSNGATQCLPPPPPPLPPPLLVETTHDQSCQNKNKIDTTVPRGKMDKKRSVPSECDCPGLLPNEEVANSGVGLNKLESDSASRDADSGAEVVPLTSIVTPLQLSTGLGPAPGTGLQFVPTTVVPSPHLQFAPFQVGTGSVPLQYGHLSALGMGQAVANQPVTSQAAAAAAAVAAQQLQVVGSSGVSASSSSSNTNTNTSGSVVTGVPHSNKSQVKKFLLHSPQIGVNTGESGGQQRGPPLGPLLHTSAGTLPSGQQVSHSASLSQPSKKSKKQVRGSVNKQERDGHYTLPVSADGAIVQDVTTHHQSVAAGLPLDQAAQGVVYANTHTMAHFPANIAAPSGTLPLTNGPVTTFGQGLQVESGLMVATPAAPAKILNDQLPDMITTPAAQVSGGQLGVGGVPVSVPYMGSDGSVPYTGSTGIGPGGVCHYPAAIPSHLVDVDIETDSNHDTALTLACAGGHEELVQLLLTRGANI</sequence>
<feature type="compositionally biased region" description="Low complexity" evidence="5">
    <location>
        <begin position="723"/>
        <end position="735"/>
    </location>
</feature>
<dbReference type="Proteomes" id="UP001445076">
    <property type="component" value="Unassembled WGS sequence"/>
</dbReference>
<keyword evidence="1" id="KW-0677">Repeat</keyword>
<evidence type="ECO:0000256" key="2">
    <source>
        <dbReference type="ARBA" id="ARBA00023043"/>
    </source>
</evidence>
<gene>
    <name evidence="6" type="ORF">OTU49_001014</name>
</gene>
<dbReference type="Pfam" id="PF00023">
    <property type="entry name" value="Ank"/>
    <property type="match status" value="1"/>
</dbReference>
<organism evidence="6 7">
    <name type="scientific">Cherax quadricarinatus</name>
    <name type="common">Australian red claw crayfish</name>
    <dbReference type="NCBI Taxonomy" id="27406"/>
    <lineage>
        <taxon>Eukaryota</taxon>
        <taxon>Metazoa</taxon>
        <taxon>Ecdysozoa</taxon>
        <taxon>Arthropoda</taxon>
        <taxon>Crustacea</taxon>
        <taxon>Multicrustacea</taxon>
        <taxon>Malacostraca</taxon>
        <taxon>Eumalacostraca</taxon>
        <taxon>Eucarida</taxon>
        <taxon>Decapoda</taxon>
        <taxon>Pleocyemata</taxon>
        <taxon>Astacidea</taxon>
        <taxon>Parastacoidea</taxon>
        <taxon>Parastacidae</taxon>
        <taxon>Cherax</taxon>
    </lineage>
</organism>
<dbReference type="FunFam" id="1.25.40.20:FF:000589">
    <property type="entry name" value="ankyrin repeat and KH domain-containing protein 1 isoform X2"/>
    <property type="match status" value="1"/>
</dbReference>
<feature type="region of interest" description="Disordered" evidence="5">
    <location>
        <begin position="1180"/>
        <end position="1203"/>
    </location>
</feature>
<dbReference type="GO" id="GO:0045087">
    <property type="term" value="P:innate immune response"/>
    <property type="evidence" value="ECO:0007669"/>
    <property type="project" value="TreeGrafter"/>
</dbReference>
<feature type="region of interest" description="Disordered" evidence="5">
    <location>
        <begin position="714"/>
        <end position="735"/>
    </location>
</feature>
<dbReference type="PROSITE" id="PS50297">
    <property type="entry name" value="ANK_REP_REGION"/>
    <property type="match status" value="12"/>
</dbReference>
<dbReference type="EMBL" id="JARKIK010000023">
    <property type="protein sequence ID" value="KAK8744130.1"/>
    <property type="molecule type" value="Genomic_DNA"/>
</dbReference>
<feature type="compositionally biased region" description="Low complexity" evidence="5">
    <location>
        <begin position="918"/>
        <end position="941"/>
    </location>
</feature>
<feature type="repeat" description="ANK" evidence="3">
    <location>
        <begin position="1443"/>
        <end position="1470"/>
    </location>
</feature>
<feature type="repeat" description="ANK" evidence="3">
    <location>
        <begin position="69"/>
        <end position="101"/>
    </location>
</feature>
<evidence type="ECO:0000313" key="6">
    <source>
        <dbReference type="EMBL" id="KAK8744130.1"/>
    </source>
</evidence>
<accession>A0AAW0XWT8</accession>
<dbReference type="PROSITE" id="PS50088">
    <property type="entry name" value="ANK_REPEAT"/>
    <property type="match status" value="12"/>
</dbReference>
<evidence type="ECO:0000256" key="1">
    <source>
        <dbReference type="ARBA" id="ARBA00022737"/>
    </source>
</evidence>
<feature type="repeat" description="ANK" evidence="3">
    <location>
        <begin position="235"/>
        <end position="267"/>
    </location>
</feature>
<feature type="coiled-coil region" evidence="4">
    <location>
        <begin position="683"/>
        <end position="710"/>
    </location>
</feature>
<feature type="repeat" description="ANK" evidence="3">
    <location>
        <begin position="102"/>
        <end position="134"/>
    </location>
</feature>
<feature type="region of interest" description="Disordered" evidence="5">
    <location>
        <begin position="977"/>
        <end position="1056"/>
    </location>
</feature>
<evidence type="ECO:0000256" key="3">
    <source>
        <dbReference type="PROSITE-ProRule" id="PRU00023"/>
    </source>
</evidence>
<dbReference type="Pfam" id="PF13637">
    <property type="entry name" value="Ank_4"/>
    <property type="match status" value="1"/>
</dbReference>
<feature type="region of interest" description="Disordered" evidence="5">
    <location>
        <begin position="867"/>
        <end position="941"/>
    </location>
</feature>
<feature type="compositionally biased region" description="Low complexity" evidence="5">
    <location>
        <begin position="623"/>
        <end position="636"/>
    </location>
</feature>
<feature type="repeat" description="ANK" evidence="3">
    <location>
        <begin position="398"/>
        <end position="430"/>
    </location>
</feature>
<dbReference type="InterPro" id="IPR002110">
    <property type="entry name" value="Ankyrin_rpt"/>
</dbReference>
<dbReference type="PRINTS" id="PR01415">
    <property type="entry name" value="ANKYRIN"/>
</dbReference>
<feature type="region of interest" description="Disordered" evidence="5">
    <location>
        <begin position="503"/>
        <end position="528"/>
    </location>
</feature>
<keyword evidence="4" id="KW-0175">Coiled coil</keyword>
<comment type="caution">
    <text evidence="6">The sequence shown here is derived from an EMBL/GenBank/DDBJ whole genome shotgun (WGS) entry which is preliminary data.</text>
</comment>
<evidence type="ECO:0008006" key="8">
    <source>
        <dbReference type="Google" id="ProtNLM"/>
    </source>
</evidence>
<feature type="region of interest" description="Disordered" evidence="5">
    <location>
        <begin position="569"/>
        <end position="660"/>
    </location>
</feature>
<dbReference type="Pfam" id="PF12796">
    <property type="entry name" value="Ank_2"/>
    <property type="match status" value="4"/>
</dbReference>
<dbReference type="InterPro" id="IPR051631">
    <property type="entry name" value="Ankyrin-KH/SAM_domain"/>
</dbReference>
<evidence type="ECO:0000256" key="5">
    <source>
        <dbReference type="SAM" id="MobiDB-lite"/>
    </source>
</evidence>
<feature type="compositionally biased region" description="Polar residues" evidence="5">
    <location>
        <begin position="884"/>
        <end position="894"/>
    </location>
</feature>
<feature type="compositionally biased region" description="Polar residues" evidence="5">
    <location>
        <begin position="1243"/>
        <end position="1253"/>
    </location>
</feature>
<feature type="compositionally biased region" description="Low complexity" evidence="5">
    <location>
        <begin position="1180"/>
        <end position="1202"/>
    </location>
</feature>
<feature type="region of interest" description="Disordered" evidence="5">
    <location>
        <begin position="1219"/>
        <end position="1284"/>
    </location>
</feature>
<reference evidence="6 7" key="1">
    <citation type="journal article" date="2024" name="BMC Genomics">
        <title>Genome assembly of redclaw crayfish (Cherax quadricarinatus) provides insights into its immune adaptation and hypoxia tolerance.</title>
        <authorList>
            <person name="Liu Z."/>
            <person name="Zheng J."/>
            <person name="Li H."/>
            <person name="Fang K."/>
            <person name="Wang S."/>
            <person name="He J."/>
            <person name="Zhou D."/>
            <person name="Weng S."/>
            <person name="Chi M."/>
            <person name="Gu Z."/>
            <person name="He J."/>
            <person name="Li F."/>
            <person name="Wang M."/>
        </authorList>
    </citation>
    <scope>NUCLEOTIDE SEQUENCE [LARGE SCALE GENOMIC DNA]</scope>
    <source>
        <strain evidence="6">ZL_2023a</strain>
    </source>
</reference>
<dbReference type="GO" id="GO:0005737">
    <property type="term" value="C:cytoplasm"/>
    <property type="evidence" value="ECO:0007669"/>
    <property type="project" value="TreeGrafter"/>
</dbReference>
<feature type="repeat" description="ANK" evidence="3">
    <location>
        <begin position="135"/>
        <end position="167"/>
    </location>
</feature>
<feature type="non-terminal residue" evidence="6">
    <location>
        <position position="1"/>
    </location>
</feature>
<keyword evidence="2 3" id="KW-0040">ANK repeat</keyword>
<dbReference type="FunFam" id="1.25.40.20:FF:000102">
    <property type="entry name" value="ankyrin repeat and KH domain-containing protein 1 isoform X2"/>
    <property type="match status" value="1"/>
</dbReference>
<feature type="compositionally biased region" description="Low complexity" evidence="5">
    <location>
        <begin position="1254"/>
        <end position="1263"/>
    </location>
</feature>
<feature type="non-terminal residue" evidence="6">
    <location>
        <position position="1470"/>
    </location>
</feature>
<feature type="repeat" description="ANK" evidence="3">
    <location>
        <begin position="268"/>
        <end position="300"/>
    </location>
</feature>
<evidence type="ECO:0000256" key="4">
    <source>
        <dbReference type="SAM" id="Coils"/>
    </source>
</evidence>
<feature type="compositionally biased region" description="Polar residues" evidence="5">
    <location>
        <begin position="591"/>
        <end position="606"/>
    </location>
</feature>
<feature type="repeat" description="ANK" evidence="3">
    <location>
        <begin position="169"/>
        <end position="201"/>
    </location>
</feature>
<feature type="repeat" description="ANK" evidence="3">
    <location>
        <begin position="332"/>
        <end position="364"/>
    </location>
</feature>
<dbReference type="SMART" id="SM00248">
    <property type="entry name" value="ANK"/>
    <property type="match status" value="16"/>
</dbReference>
<feature type="repeat" description="ANK" evidence="3">
    <location>
        <begin position="432"/>
        <end position="464"/>
    </location>
</feature>
<proteinExistence type="predicted"/>
<feature type="compositionally biased region" description="Pro residues" evidence="5">
    <location>
        <begin position="1005"/>
        <end position="1016"/>
    </location>
</feature>
<evidence type="ECO:0000313" key="7">
    <source>
        <dbReference type="Proteomes" id="UP001445076"/>
    </source>
</evidence>
<feature type="repeat" description="ANK" evidence="3">
    <location>
        <begin position="202"/>
        <end position="234"/>
    </location>
</feature>
<dbReference type="PANTHER" id="PTHR23206">
    <property type="entry name" value="MASK PROTEIN"/>
    <property type="match status" value="1"/>
</dbReference>
<dbReference type="Gene3D" id="1.25.40.20">
    <property type="entry name" value="Ankyrin repeat-containing domain"/>
    <property type="match status" value="6"/>
</dbReference>
<name>A0AAW0XWT8_CHEQU</name>
<dbReference type="PANTHER" id="PTHR23206:SF8">
    <property type="entry name" value="ANKYRIN REPEAT AND KH DOMAIN-CONTAINING 1"/>
    <property type="match status" value="1"/>
</dbReference>
<feature type="repeat" description="ANK" evidence="3">
    <location>
        <begin position="365"/>
        <end position="397"/>
    </location>
</feature>
<feature type="compositionally biased region" description="Polar residues" evidence="5">
    <location>
        <begin position="569"/>
        <end position="583"/>
    </location>
</feature>
<dbReference type="SUPFAM" id="SSF48403">
    <property type="entry name" value="Ankyrin repeat"/>
    <property type="match status" value="3"/>
</dbReference>
<keyword evidence="7" id="KW-1185">Reference proteome</keyword>
<protein>
    <recommendedName>
        <fullName evidence="8">Ankyrin repeat domain-containing protein 17</fullName>
    </recommendedName>
</protein>
<dbReference type="InterPro" id="IPR036770">
    <property type="entry name" value="Ankyrin_rpt-contain_sf"/>
</dbReference>